<dbReference type="InterPro" id="IPR036278">
    <property type="entry name" value="Sialidase_sf"/>
</dbReference>
<accession>A0A177AYP0</accession>
<keyword evidence="3" id="KW-1185">Reference proteome</keyword>
<keyword evidence="1" id="KW-1133">Transmembrane helix</keyword>
<keyword evidence="1" id="KW-0472">Membrane</keyword>
<gene>
    <name evidence="2" type="ORF">A3Q56_05787</name>
</gene>
<evidence type="ECO:0000313" key="2">
    <source>
        <dbReference type="EMBL" id="OAF66493.1"/>
    </source>
</evidence>
<dbReference type="SUPFAM" id="SSF50939">
    <property type="entry name" value="Sialidases"/>
    <property type="match status" value="1"/>
</dbReference>
<organism evidence="2 3">
    <name type="scientific">Intoshia linei</name>
    <dbReference type="NCBI Taxonomy" id="1819745"/>
    <lineage>
        <taxon>Eukaryota</taxon>
        <taxon>Metazoa</taxon>
        <taxon>Spiralia</taxon>
        <taxon>Lophotrochozoa</taxon>
        <taxon>Mesozoa</taxon>
        <taxon>Orthonectida</taxon>
        <taxon>Rhopaluridae</taxon>
        <taxon>Intoshia</taxon>
    </lineage>
</organism>
<dbReference type="EMBL" id="LWCA01000917">
    <property type="protein sequence ID" value="OAF66493.1"/>
    <property type="molecule type" value="Genomic_DNA"/>
</dbReference>
<proteinExistence type="predicted"/>
<dbReference type="AlphaFoldDB" id="A0A177AYP0"/>
<keyword evidence="1" id="KW-0812">Transmembrane</keyword>
<reference evidence="2 3" key="1">
    <citation type="submission" date="2016-04" db="EMBL/GenBank/DDBJ databases">
        <title>The genome of Intoshia linei affirms orthonectids as highly simplified spiralians.</title>
        <authorList>
            <person name="Mikhailov K.V."/>
            <person name="Slusarev G.S."/>
            <person name="Nikitin M.A."/>
            <person name="Logacheva M.D."/>
            <person name="Penin A."/>
            <person name="Aleoshin V."/>
            <person name="Panchin Y.V."/>
        </authorList>
    </citation>
    <scope>NUCLEOTIDE SEQUENCE [LARGE SCALE GENOMIC DNA]</scope>
    <source>
        <strain evidence="2">Intl2013</strain>
        <tissue evidence="2">Whole animal</tissue>
    </source>
</reference>
<feature type="transmembrane region" description="Helical" evidence="1">
    <location>
        <begin position="553"/>
        <end position="576"/>
    </location>
</feature>
<evidence type="ECO:0000256" key="1">
    <source>
        <dbReference type="SAM" id="Phobius"/>
    </source>
</evidence>
<dbReference type="Proteomes" id="UP000078046">
    <property type="component" value="Unassembled WGS sequence"/>
</dbReference>
<name>A0A177AYP0_9BILA</name>
<sequence>MVDEITFDTIRYNYNRNSFFICNFKFQNGSAEKTKIFVLLSNYQLLVHETKHSDILKVKWQLLSENQPNKLLFNKFIMFYVKSKTLFKINIQKPTPENKIKTLHWNFNHKCVFVVTNKIVWKISLITKKKILIFNDIEGNTNFFYKPIVTMNNGKKWVLIDCIFKLIGRVQGINPEDFHGPYMSISQALKLRRRTIIALRTDAFIGFNRFIRRSFNFKIHEKWDLFISDVSELNFSKINLEDATQGLTESPKLKYHKLKYTSLFFISLKKEKCKHFVSHNEGESWVPFLSNSPFFEFWVYSLDKRNECIHLVLSEVISNYYSLNGGITWIETTYRYMELFSSQSYIIDERRHLPILRFKNKSTTYAISVDGCRTWFDIISPIPRNLQYGYFYSDYKTEFTLMFLDPNRSKQSLILQFNLNFTHCMINETNYEPQQNFLFYKPTQQNLLCFVDFERLMARPNPETLAQFPHFTCSNAYYRNAEQCVPRNTVKNKTSIVFCIENHNVTMVKKAYQKKYPEEFYQKYYPTLSKNVSQFCLPQIEPIVLNENMIYKITYISVGISTIFLVFTILLCLSCYKFNKTKKLISTNKYI</sequence>
<protein>
    <submittedName>
        <fullName evidence="2">Uncharacterized protein</fullName>
    </submittedName>
</protein>
<comment type="caution">
    <text evidence="2">The sequence shown here is derived from an EMBL/GenBank/DDBJ whole genome shotgun (WGS) entry which is preliminary data.</text>
</comment>
<evidence type="ECO:0000313" key="3">
    <source>
        <dbReference type="Proteomes" id="UP000078046"/>
    </source>
</evidence>